<dbReference type="InterPro" id="IPR006260">
    <property type="entry name" value="TonB/TolA_C"/>
</dbReference>
<comment type="subcellular location">
    <subcellularLocation>
        <location evidence="1">Cell inner membrane</location>
        <topology evidence="1">Single-pass membrane protein</topology>
        <orientation evidence="1">Periplasmic side</orientation>
    </subcellularLocation>
</comment>
<dbReference type="InterPro" id="IPR051045">
    <property type="entry name" value="TonB-dependent_transducer"/>
</dbReference>
<evidence type="ECO:0000256" key="2">
    <source>
        <dbReference type="ARBA" id="ARBA00006555"/>
    </source>
</evidence>
<dbReference type="SUPFAM" id="SSF74653">
    <property type="entry name" value="TolA/TonB C-terminal domain"/>
    <property type="match status" value="1"/>
</dbReference>
<organism evidence="12 13">
    <name type="scientific">Parabacteroides faecis</name>
    <dbReference type="NCBI Taxonomy" id="1217282"/>
    <lineage>
        <taxon>Bacteria</taxon>
        <taxon>Pseudomonadati</taxon>
        <taxon>Bacteroidota</taxon>
        <taxon>Bacteroidia</taxon>
        <taxon>Bacteroidales</taxon>
        <taxon>Tannerellaceae</taxon>
        <taxon>Parabacteroides</taxon>
    </lineage>
</organism>
<comment type="similarity">
    <text evidence="2">Belongs to the TonB family.</text>
</comment>
<sequence>MKATPILYLLLTVFISGISGVKAQQNNLPEEQLRLRQEVRPYLDSLIIEEPKPNDKDISLFRLESVFPVNKLTRFGTDKGKLTAFTPDNPKLKGLITEPIPLLGGARISLIYSFADDYKNTVSIAREYRFESVRKTGESGEEMACQSLYLHVLNGLRFSIIKVGMMDVVLLPPDNDGKQINNVPKLGYRSMSFSRADDDQYMLTYLLKTNEGVYSPIDRSEGSDRTFPEYIGGSSAQFWFIRQNMEYPEKAVREEVSGTVLIACTVEPDGSVTDPHVFLGSEPLLNDEAIRLVGLTSGKWIPATRNGENIADEKVIPVTFNLNDDGIKVVQNTKKSSKKLPLKTYLFFLAIIVVLILYLRNKFRKKDAKPDPALRPNISVSNDKIVIVAGLEEADVEQLLRVFTDIYNSRRYDAIIRIHPMGKQVFALTFPYDISWELFIELMDHLVYFDDSELKAQIRAWLTLPKECEPVAGEHAMLFFKEDDNDFEPIYVTTQYNRYWKIDYEAEALKEAEGGEEYVKPPFAYYEIVQKNFIEID</sequence>
<keyword evidence="3" id="KW-0813">Transport</keyword>
<evidence type="ECO:0000313" key="13">
    <source>
        <dbReference type="Proteomes" id="UP000533637"/>
    </source>
</evidence>
<keyword evidence="7" id="KW-0653">Protein transport</keyword>
<gene>
    <name evidence="12" type="ORF">GGQ57_001487</name>
</gene>
<dbReference type="InterPro" id="IPR037682">
    <property type="entry name" value="TonB_C"/>
</dbReference>
<protein>
    <submittedName>
        <fullName evidence="12">TonB family protein</fullName>
    </submittedName>
</protein>
<comment type="caution">
    <text evidence="12">The sequence shown here is derived from an EMBL/GenBank/DDBJ whole genome shotgun (WGS) entry which is preliminary data.</text>
</comment>
<dbReference type="Proteomes" id="UP000533637">
    <property type="component" value="Unassembled WGS sequence"/>
</dbReference>
<evidence type="ECO:0000256" key="8">
    <source>
        <dbReference type="ARBA" id="ARBA00022989"/>
    </source>
</evidence>
<reference evidence="12 13" key="1">
    <citation type="submission" date="2020-08" db="EMBL/GenBank/DDBJ databases">
        <title>Genomic Encyclopedia of Type Strains, Phase IV (KMG-IV): sequencing the most valuable type-strain genomes for metagenomic binning, comparative biology and taxonomic classification.</title>
        <authorList>
            <person name="Goeker M."/>
        </authorList>
    </citation>
    <scope>NUCLEOTIDE SEQUENCE [LARGE SCALE GENOMIC DNA]</scope>
    <source>
        <strain evidence="12 13">DSM 102983</strain>
    </source>
</reference>
<evidence type="ECO:0000256" key="4">
    <source>
        <dbReference type="ARBA" id="ARBA00022475"/>
    </source>
</evidence>
<proteinExistence type="inferred from homology"/>
<keyword evidence="5" id="KW-0997">Cell inner membrane</keyword>
<feature type="transmembrane region" description="Helical" evidence="10">
    <location>
        <begin position="342"/>
        <end position="359"/>
    </location>
</feature>
<evidence type="ECO:0000256" key="7">
    <source>
        <dbReference type="ARBA" id="ARBA00022927"/>
    </source>
</evidence>
<evidence type="ECO:0000256" key="9">
    <source>
        <dbReference type="ARBA" id="ARBA00023136"/>
    </source>
</evidence>
<keyword evidence="6 10" id="KW-0812">Transmembrane</keyword>
<dbReference type="PANTHER" id="PTHR33446:SF2">
    <property type="entry name" value="PROTEIN TONB"/>
    <property type="match status" value="1"/>
</dbReference>
<dbReference type="Pfam" id="PF03544">
    <property type="entry name" value="TonB_C"/>
    <property type="match status" value="1"/>
</dbReference>
<dbReference type="PROSITE" id="PS52015">
    <property type="entry name" value="TONB_CTD"/>
    <property type="match status" value="1"/>
</dbReference>
<keyword evidence="13" id="KW-1185">Reference proteome</keyword>
<keyword evidence="8 10" id="KW-1133">Transmembrane helix</keyword>
<dbReference type="RefSeq" id="WP_183669887.1">
    <property type="nucleotide sequence ID" value="NZ_BMPB01000002.1"/>
</dbReference>
<evidence type="ECO:0000256" key="3">
    <source>
        <dbReference type="ARBA" id="ARBA00022448"/>
    </source>
</evidence>
<evidence type="ECO:0000313" key="12">
    <source>
        <dbReference type="EMBL" id="MBB4621593.1"/>
    </source>
</evidence>
<evidence type="ECO:0000259" key="11">
    <source>
        <dbReference type="PROSITE" id="PS52015"/>
    </source>
</evidence>
<accession>A0ABR6KJR0</accession>
<dbReference type="NCBIfam" id="TIGR01352">
    <property type="entry name" value="tonB_Cterm"/>
    <property type="match status" value="1"/>
</dbReference>
<evidence type="ECO:0000256" key="10">
    <source>
        <dbReference type="SAM" id="Phobius"/>
    </source>
</evidence>
<evidence type="ECO:0000256" key="5">
    <source>
        <dbReference type="ARBA" id="ARBA00022519"/>
    </source>
</evidence>
<evidence type="ECO:0000256" key="1">
    <source>
        <dbReference type="ARBA" id="ARBA00004383"/>
    </source>
</evidence>
<dbReference type="EMBL" id="JACHOC010000002">
    <property type="protein sequence ID" value="MBB4621593.1"/>
    <property type="molecule type" value="Genomic_DNA"/>
</dbReference>
<keyword evidence="9 10" id="KW-0472">Membrane</keyword>
<dbReference type="PANTHER" id="PTHR33446">
    <property type="entry name" value="PROTEIN TONB-RELATED"/>
    <property type="match status" value="1"/>
</dbReference>
<feature type="domain" description="TonB C-terminal" evidence="11">
    <location>
        <begin position="232"/>
        <end position="329"/>
    </location>
</feature>
<name>A0ABR6KJR0_9BACT</name>
<keyword evidence="4" id="KW-1003">Cell membrane</keyword>
<evidence type="ECO:0000256" key="6">
    <source>
        <dbReference type="ARBA" id="ARBA00022692"/>
    </source>
</evidence>
<dbReference type="Gene3D" id="3.30.1150.10">
    <property type="match status" value="1"/>
</dbReference>